<dbReference type="PANTHER" id="PTHR42847:SF4">
    <property type="entry name" value="ALKANESULFONATE MONOOXYGENASE-RELATED"/>
    <property type="match status" value="1"/>
</dbReference>
<reference evidence="2 3" key="1">
    <citation type="journal article" date="2012" name="J. Bacteriol.">
        <title>Genome sequence of Mycobacterium hassiacum DSM 44199, a rare source of heat-stable mycobacterial proteins.</title>
        <authorList>
            <person name="Tiago I."/>
            <person name="Maranha A."/>
            <person name="Mendes V."/>
            <person name="Alarico S."/>
            <person name="Moynihan P.J."/>
            <person name="Clarke A.J."/>
            <person name="Macedo-Ribeiro S."/>
            <person name="Pereira P.J."/>
            <person name="Empadinhas N."/>
        </authorList>
    </citation>
    <scope>NUCLEOTIDE SEQUENCE [LARGE SCALE GENOMIC DNA]</scope>
    <source>
        <strain evidence="3">DSM 44199 / CIP 105218 / JCM 12690 / 3849</strain>
    </source>
</reference>
<sequence length="277" mass="30477">MLISAKLAPTFDYPVLQEFWARADALGFHSVSNYDHFYGLTDSAVPTFEGWTSLAAMAVVVRRARISCLVSSVTYRNPALLAKMAVTVDHISGGRLDFAIGAGWHEAEHRGYGLAFPAPGERVAMLDEALTIIRRLWTEQTVTFEGRYFRVTEALANPKPVQQPHPPIVIGAERPRMLRLAARHADEWNGPSRGDVALWAKANARLDRACAEIGRDPAGIRRAVQLFLHPAQAGQLDEQLAKLPEFQEAGCRHAVLSFYQPPSAAQLERCAALIGAL</sequence>
<dbReference type="GO" id="GO:0008726">
    <property type="term" value="F:alkanesulfonate monooxygenase activity"/>
    <property type="evidence" value="ECO:0007669"/>
    <property type="project" value="TreeGrafter"/>
</dbReference>
<dbReference type="InterPro" id="IPR036661">
    <property type="entry name" value="Luciferase-like_sf"/>
</dbReference>
<dbReference type="PANTHER" id="PTHR42847">
    <property type="entry name" value="ALKANESULFONATE MONOOXYGENASE"/>
    <property type="match status" value="1"/>
</dbReference>
<keyword evidence="2" id="KW-0503">Monooxygenase</keyword>
<dbReference type="GO" id="GO:0046306">
    <property type="term" value="P:alkanesulfonate catabolic process"/>
    <property type="evidence" value="ECO:0007669"/>
    <property type="project" value="TreeGrafter"/>
</dbReference>
<organism evidence="2 3">
    <name type="scientific">Mycolicibacterium hassiacum (strain DSM 44199 / CIP 105218 / JCM 12690 / 3849)</name>
    <name type="common">Mycobacterium hassiacum</name>
    <dbReference type="NCBI Taxonomy" id="1122247"/>
    <lineage>
        <taxon>Bacteria</taxon>
        <taxon>Bacillati</taxon>
        <taxon>Actinomycetota</taxon>
        <taxon>Actinomycetes</taxon>
        <taxon>Mycobacteriales</taxon>
        <taxon>Mycobacteriaceae</taxon>
        <taxon>Mycolicibacterium</taxon>
    </lineage>
</organism>
<proteinExistence type="predicted"/>
<dbReference type="OrthoDB" id="4029802at2"/>
<feature type="domain" description="Luciferase-like" evidence="1">
    <location>
        <begin position="12"/>
        <end position="232"/>
    </location>
</feature>
<comment type="caution">
    <text evidence="2">The sequence shown here is derived from an EMBL/GenBank/DDBJ whole genome shotgun (WGS) entry which is preliminary data.</text>
</comment>
<evidence type="ECO:0000313" key="2">
    <source>
        <dbReference type="EMBL" id="EKF24097.1"/>
    </source>
</evidence>
<dbReference type="STRING" id="1122247.GCA_000379865_04790"/>
<evidence type="ECO:0000313" key="3">
    <source>
        <dbReference type="Proteomes" id="UP000006265"/>
    </source>
</evidence>
<dbReference type="Gene3D" id="3.20.20.30">
    <property type="entry name" value="Luciferase-like domain"/>
    <property type="match status" value="1"/>
</dbReference>
<dbReference type="SUPFAM" id="SSF51679">
    <property type="entry name" value="Bacterial luciferase-like"/>
    <property type="match status" value="1"/>
</dbReference>
<dbReference type="InterPro" id="IPR011251">
    <property type="entry name" value="Luciferase-like_dom"/>
</dbReference>
<keyword evidence="2" id="KW-0560">Oxidoreductase</keyword>
<dbReference type="AlphaFoldDB" id="K5BFP8"/>
<keyword evidence="3" id="KW-1185">Reference proteome</keyword>
<gene>
    <name evidence="2" type="ORF">C731_1857</name>
</gene>
<dbReference type="Pfam" id="PF00296">
    <property type="entry name" value="Bac_luciferase"/>
    <property type="match status" value="1"/>
</dbReference>
<protein>
    <submittedName>
        <fullName evidence="2">Luciferase-like monooxygenase family protein</fullName>
    </submittedName>
</protein>
<dbReference type="RefSeq" id="WP_005626809.1">
    <property type="nucleotide sequence ID" value="NZ_AMRA01000046.1"/>
</dbReference>
<dbReference type="eggNOG" id="COG2141">
    <property type="taxonomic scope" value="Bacteria"/>
</dbReference>
<name>K5BFP8_MYCHD</name>
<dbReference type="Proteomes" id="UP000006265">
    <property type="component" value="Unassembled WGS sequence"/>
</dbReference>
<accession>K5BFP8</accession>
<dbReference type="PATRIC" id="fig|1122247.3.peg.1787"/>
<dbReference type="EMBL" id="AMRA01000046">
    <property type="protein sequence ID" value="EKF24097.1"/>
    <property type="molecule type" value="Genomic_DNA"/>
</dbReference>
<evidence type="ECO:0000259" key="1">
    <source>
        <dbReference type="Pfam" id="PF00296"/>
    </source>
</evidence>
<dbReference type="InterPro" id="IPR050172">
    <property type="entry name" value="SsuD_RutA_monooxygenase"/>
</dbReference>